<dbReference type="AlphaFoldDB" id="A0AAV1RDX4"/>
<accession>A0AAV1RDX4</accession>
<name>A0AAV1RDX4_9ROSI</name>
<dbReference type="Proteomes" id="UP001314170">
    <property type="component" value="Unassembled WGS sequence"/>
</dbReference>
<gene>
    <name evidence="1" type="ORF">DCAF_LOCUS9043</name>
</gene>
<organism evidence="1 2">
    <name type="scientific">Dovyalis caffra</name>
    <dbReference type="NCBI Taxonomy" id="77055"/>
    <lineage>
        <taxon>Eukaryota</taxon>
        <taxon>Viridiplantae</taxon>
        <taxon>Streptophyta</taxon>
        <taxon>Embryophyta</taxon>
        <taxon>Tracheophyta</taxon>
        <taxon>Spermatophyta</taxon>
        <taxon>Magnoliopsida</taxon>
        <taxon>eudicotyledons</taxon>
        <taxon>Gunneridae</taxon>
        <taxon>Pentapetalae</taxon>
        <taxon>rosids</taxon>
        <taxon>fabids</taxon>
        <taxon>Malpighiales</taxon>
        <taxon>Salicaceae</taxon>
        <taxon>Flacourtieae</taxon>
        <taxon>Dovyalis</taxon>
    </lineage>
</organism>
<evidence type="ECO:0000313" key="2">
    <source>
        <dbReference type="Proteomes" id="UP001314170"/>
    </source>
</evidence>
<keyword evidence="2" id="KW-1185">Reference proteome</keyword>
<evidence type="ECO:0000313" key="1">
    <source>
        <dbReference type="EMBL" id="CAK7332561.1"/>
    </source>
</evidence>
<dbReference type="EMBL" id="CAWUPB010000913">
    <property type="protein sequence ID" value="CAK7332561.1"/>
    <property type="molecule type" value="Genomic_DNA"/>
</dbReference>
<comment type="caution">
    <text evidence="1">The sequence shown here is derived from an EMBL/GenBank/DDBJ whole genome shotgun (WGS) entry which is preliminary data.</text>
</comment>
<sequence>MNEVESVGNSWKPCDNRSGNSLRNQALGAGLRPQRALLLVAPSGFSDSFRVRGRRPVYSAKSCRFRDFKKLSLHGKELPD</sequence>
<reference evidence="1 2" key="1">
    <citation type="submission" date="2024-01" db="EMBL/GenBank/DDBJ databases">
        <authorList>
            <person name="Waweru B."/>
        </authorList>
    </citation>
    <scope>NUCLEOTIDE SEQUENCE [LARGE SCALE GENOMIC DNA]</scope>
</reference>
<protein>
    <submittedName>
        <fullName evidence="1">Uncharacterized protein</fullName>
    </submittedName>
</protein>
<proteinExistence type="predicted"/>